<accession>A0AAP2S736</accession>
<dbReference type="InterPro" id="IPR008929">
    <property type="entry name" value="Chondroitin_lyas"/>
</dbReference>
<comment type="caution">
    <text evidence="5">The sequence shown here is derived from an EMBL/GenBank/DDBJ whole genome shotgun (WGS) entry which is preliminary data.</text>
</comment>
<evidence type="ECO:0000256" key="3">
    <source>
        <dbReference type="SAM" id="SignalP"/>
    </source>
</evidence>
<organism evidence="5 6">
    <name type="scientific">Pseudomonas poae</name>
    <dbReference type="NCBI Taxonomy" id="200451"/>
    <lineage>
        <taxon>Bacteria</taxon>
        <taxon>Pseudomonadati</taxon>
        <taxon>Pseudomonadota</taxon>
        <taxon>Gammaproteobacteria</taxon>
        <taxon>Pseudomonadales</taxon>
        <taxon>Pseudomonadaceae</taxon>
        <taxon>Pseudomonas</taxon>
    </lineage>
</organism>
<dbReference type="Proteomes" id="UP000814126">
    <property type="component" value="Unassembled WGS sequence"/>
</dbReference>
<dbReference type="Gene3D" id="1.50.10.100">
    <property type="entry name" value="Chondroitin AC/alginate lyase"/>
    <property type="match status" value="1"/>
</dbReference>
<proteinExistence type="predicted"/>
<reference evidence="5" key="1">
    <citation type="submission" date="2019-11" db="EMBL/GenBank/DDBJ databases">
        <title>Epiphytic Pseudomonas syringae from cherry orchards.</title>
        <authorList>
            <person name="Hulin M.T."/>
        </authorList>
    </citation>
    <scope>NUCLEOTIDE SEQUENCE</scope>
    <source>
        <strain evidence="5">PA-2-1F</strain>
    </source>
</reference>
<name>A0AAP2S736_9PSED</name>
<dbReference type="EMBL" id="WJZX01000173">
    <property type="protein sequence ID" value="MCF5658016.1"/>
    <property type="molecule type" value="Genomic_DNA"/>
</dbReference>
<evidence type="ECO:0000313" key="5">
    <source>
        <dbReference type="EMBL" id="MCF5658016.1"/>
    </source>
</evidence>
<keyword evidence="2" id="KW-0456">Lyase</keyword>
<dbReference type="RefSeq" id="WP_236326792.1">
    <property type="nucleotide sequence ID" value="NZ_CP142150.1"/>
</dbReference>
<evidence type="ECO:0000256" key="2">
    <source>
        <dbReference type="ARBA" id="ARBA00023239"/>
    </source>
</evidence>
<feature type="domain" description="Alginate lyase" evidence="4">
    <location>
        <begin position="96"/>
        <end position="319"/>
    </location>
</feature>
<evidence type="ECO:0000313" key="6">
    <source>
        <dbReference type="Proteomes" id="UP000814126"/>
    </source>
</evidence>
<protein>
    <submittedName>
        <fullName evidence="5">Cell wall anchor protein</fullName>
    </submittedName>
</protein>
<keyword evidence="1 3" id="KW-0732">Signal</keyword>
<feature type="chain" id="PRO_5042938581" evidence="3">
    <location>
        <begin position="33"/>
        <end position="412"/>
    </location>
</feature>
<feature type="signal peptide" evidence="3">
    <location>
        <begin position="1"/>
        <end position="32"/>
    </location>
</feature>
<dbReference type="InterPro" id="IPR008397">
    <property type="entry name" value="Alginate_lyase_dom"/>
</dbReference>
<dbReference type="Pfam" id="PF05426">
    <property type="entry name" value="Alginate_lyase"/>
    <property type="match status" value="1"/>
</dbReference>
<gene>
    <name evidence="5" type="ORF">GIV46_23700</name>
</gene>
<evidence type="ECO:0000256" key="1">
    <source>
        <dbReference type="ARBA" id="ARBA00022729"/>
    </source>
</evidence>
<dbReference type="GO" id="GO:0042597">
    <property type="term" value="C:periplasmic space"/>
    <property type="evidence" value="ECO:0007669"/>
    <property type="project" value="InterPro"/>
</dbReference>
<sequence>MNVLLKATRGIQQLSKGAVLLGALSVSLGAPASTLHTGAFVHPGLLQTQQDFMRIREKIVNRNHPWLEGWQKLIDNKHASLTWQANPVPVVYRTANGPNNYHKLFNDAAAAYALALRWQISGDTAYAAKAVSILDQWASTLTGIEGENGRSLAAGLYGYQLANAGEILRGYPKWKAEDFHRFQHMMLTVLYPINHDFLVHQDGMLPDHHWANWDLANMNSILAIGVLTDRRDLYNEAVDYFKHGAGNGAIEHAVWKLYPEGLGQVQESGRDQAHTMLDIALLGSFCQMAWSQGDDLFGYQNNRVLQGAEYVAKYNLNHEVPFTTFTNSAFKQKVISPDKRGEVRPIWELLYNHYVVLKGLNAPYVKAFVQKVQPEGGGGDYGPNSGGYDQLGYGTLLYSLGEYGLSKAELVP</sequence>
<evidence type="ECO:0000259" key="4">
    <source>
        <dbReference type="Pfam" id="PF05426"/>
    </source>
</evidence>
<dbReference type="SUPFAM" id="SSF48230">
    <property type="entry name" value="Chondroitin AC/alginate lyase"/>
    <property type="match status" value="1"/>
</dbReference>
<dbReference type="AlphaFoldDB" id="A0AAP2S736"/>
<dbReference type="GO" id="GO:0016829">
    <property type="term" value="F:lyase activity"/>
    <property type="evidence" value="ECO:0007669"/>
    <property type="project" value="UniProtKB-KW"/>
</dbReference>